<gene>
    <name evidence="6" type="ORF">GQE98_03195</name>
</gene>
<comment type="similarity">
    <text evidence="1">Belongs to the ABC transporter superfamily.</text>
</comment>
<evidence type="ECO:0000313" key="7">
    <source>
        <dbReference type="Proteomes" id="UP000476030"/>
    </source>
</evidence>
<name>A0A6L8W576_9PROT</name>
<proteinExistence type="inferred from homology"/>
<reference evidence="6 7" key="1">
    <citation type="submission" date="2019-12" db="EMBL/GenBank/DDBJ databases">
        <title>Snethiella sp. nov. sp. isolated from sea sand.</title>
        <authorList>
            <person name="Kim J."/>
            <person name="Jeong S.E."/>
            <person name="Jung H.S."/>
            <person name="Jeon C.O."/>
        </authorList>
    </citation>
    <scope>NUCLEOTIDE SEQUENCE [LARGE SCALE GENOMIC DNA]</scope>
    <source>
        <strain evidence="6 7">DP05</strain>
    </source>
</reference>
<dbReference type="RefSeq" id="WP_161314088.1">
    <property type="nucleotide sequence ID" value="NZ_WTUW01000001.1"/>
</dbReference>
<evidence type="ECO:0000256" key="2">
    <source>
        <dbReference type="ARBA" id="ARBA00022448"/>
    </source>
</evidence>
<dbReference type="Pfam" id="PF00005">
    <property type="entry name" value="ABC_tran"/>
    <property type="match status" value="1"/>
</dbReference>
<dbReference type="PROSITE" id="PS50893">
    <property type="entry name" value="ABC_TRANSPORTER_2"/>
    <property type="match status" value="1"/>
</dbReference>
<dbReference type="PANTHER" id="PTHR42788">
    <property type="entry name" value="TAURINE IMPORT ATP-BINDING PROTEIN-RELATED"/>
    <property type="match status" value="1"/>
</dbReference>
<protein>
    <submittedName>
        <fullName evidence="6">ATP-binding cassette domain-containing protein</fullName>
    </submittedName>
</protein>
<keyword evidence="2" id="KW-0813">Transport</keyword>
<dbReference type="SMART" id="SM00382">
    <property type="entry name" value="AAA"/>
    <property type="match status" value="1"/>
</dbReference>
<feature type="domain" description="ABC transporter" evidence="5">
    <location>
        <begin position="29"/>
        <end position="258"/>
    </location>
</feature>
<sequence>MKLVEPRHPAAFDNNSIAGQSYNQLEAPICVDRVTKEYLGGRRTALDAVSVDINANQVTALIGPSGCGKTTLLRLIAGLEYPTYGDVKMHGKSIRGPGPERGMVFQAYTSFPWLTVAENVARGMKIQGVPKKEQQERAEHFLRLVHLEEFARSYPIELSGGMKQRVAIARALAQNPEVLLLDEPFGALDAQVTWEMEEMVVEIIEREAKTIILVTHDIQEAIYLADRIIFFTRQPGRIKADLQMDFKNGRRFLKKEDLLAEPGYLDMEKQLYSMMREEIKGQTS</sequence>
<evidence type="ECO:0000313" key="6">
    <source>
        <dbReference type="EMBL" id="MZR29633.1"/>
    </source>
</evidence>
<dbReference type="InterPro" id="IPR027417">
    <property type="entry name" value="P-loop_NTPase"/>
</dbReference>
<accession>A0A6L8W576</accession>
<dbReference type="PROSITE" id="PS00211">
    <property type="entry name" value="ABC_TRANSPORTER_1"/>
    <property type="match status" value="1"/>
</dbReference>
<comment type="caution">
    <text evidence="6">The sequence shown here is derived from an EMBL/GenBank/DDBJ whole genome shotgun (WGS) entry which is preliminary data.</text>
</comment>
<dbReference type="EMBL" id="WTUW01000001">
    <property type="protein sequence ID" value="MZR29633.1"/>
    <property type="molecule type" value="Genomic_DNA"/>
</dbReference>
<dbReference type="GO" id="GO:0005524">
    <property type="term" value="F:ATP binding"/>
    <property type="evidence" value="ECO:0007669"/>
    <property type="project" value="UniProtKB-KW"/>
</dbReference>
<organism evidence="6 7">
    <name type="scientific">Sneathiella litorea</name>
    <dbReference type="NCBI Taxonomy" id="2606216"/>
    <lineage>
        <taxon>Bacteria</taxon>
        <taxon>Pseudomonadati</taxon>
        <taxon>Pseudomonadota</taxon>
        <taxon>Alphaproteobacteria</taxon>
        <taxon>Sneathiellales</taxon>
        <taxon>Sneathiellaceae</taxon>
        <taxon>Sneathiella</taxon>
    </lineage>
</organism>
<dbReference type="InterPro" id="IPR003593">
    <property type="entry name" value="AAA+_ATPase"/>
</dbReference>
<evidence type="ECO:0000256" key="3">
    <source>
        <dbReference type="ARBA" id="ARBA00022741"/>
    </source>
</evidence>
<keyword evidence="7" id="KW-1185">Reference proteome</keyword>
<keyword evidence="4 6" id="KW-0067">ATP-binding</keyword>
<dbReference type="GO" id="GO:0016887">
    <property type="term" value="F:ATP hydrolysis activity"/>
    <property type="evidence" value="ECO:0007669"/>
    <property type="project" value="InterPro"/>
</dbReference>
<dbReference type="InterPro" id="IPR050166">
    <property type="entry name" value="ABC_transporter_ATP-bind"/>
</dbReference>
<evidence type="ECO:0000259" key="5">
    <source>
        <dbReference type="PROSITE" id="PS50893"/>
    </source>
</evidence>
<dbReference type="Proteomes" id="UP000476030">
    <property type="component" value="Unassembled WGS sequence"/>
</dbReference>
<dbReference type="SUPFAM" id="SSF52540">
    <property type="entry name" value="P-loop containing nucleoside triphosphate hydrolases"/>
    <property type="match status" value="1"/>
</dbReference>
<dbReference type="InterPro" id="IPR003439">
    <property type="entry name" value="ABC_transporter-like_ATP-bd"/>
</dbReference>
<dbReference type="InterPro" id="IPR017871">
    <property type="entry name" value="ABC_transporter-like_CS"/>
</dbReference>
<dbReference type="CDD" id="cd03293">
    <property type="entry name" value="ABC_NrtD_SsuB_transporters"/>
    <property type="match status" value="1"/>
</dbReference>
<dbReference type="AlphaFoldDB" id="A0A6L8W576"/>
<evidence type="ECO:0000256" key="4">
    <source>
        <dbReference type="ARBA" id="ARBA00022840"/>
    </source>
</evidence>
<dbReference type="PANTHER" id="PTHR42788:SF13">
    <property type="entry name" value="ALIPHATIC SULFONATES IMPORT ATP-BINDING PROTEIN SSUB"/>
    <property type="match status" value="1"/>
</dbReference>
<keyword evidence="3" id="KW-0547">Nucleotide-binding</keyword>
<evidence type="ECO:0000256" key="1">
    <source>
        <dbReference type="ARBA" id="ARBA00005417"/>
    </source>
</evidence>
<dbReference type="Gene3D" id="3.40.50.300">
    <property type="entry name" value="P-loop containing nucleotide triphosphate hydrolases"/>
    <property type="match status" value="1"/>
</dbReference>